<dbReference type="SUPFAM" id="SSF53448">
    <property type="entry name" value="Nucleotide-diphospho-sugar transferases"/>
    <property type="match status" value="1"/>
</dbReference>
<sequence>MKEKFRQAHIIILNWNGTEDTIECLKSIKNNRYENYTIILVDNGSEENLLIELKEWCRANFKRINFYNKNQAEQGGTSENEELLKREKSSDRLVFIENNENLGFAAGNNVALRYILSRTKNSLALLLNNDTVVERDFLGHLVKFINSNYRYVACTPQIRLYAKKDKLWNCGGCIKWYGNRKYYYSNCHIDEIPQNGFNDITFVTGCALMFKPQETGLLTERFFFGEEDFEFSLRLKRKNKKIACVYDSVIYHKVGSSISTVSNNLNKKVLYYTMRLMDLRTYSNRLLYILYIIIYLSYTFMINIKTPKKHFKIWRKVLKYLKEYDSVDRKLFDSITMES</sequence>
<evidence type="ECO:0000256" key="3">
    <source>
        <dbReference type="ARBA" id="ARBA00022679"/>
    </source>
</evidence>
<dbReference type="AlphaFoldDB" id="A0A1M5VPG3"/>
<dbReference type="EMBL" id="FQXS01000009">
    <property type="protein sequence ID" value="SHH77080.1"/>
    <property type="molecule type" value="Genomic_DNA"/>
</dbReference>
<organism evidence="6 7">
    <name type="scientific">Desulfofustis glycolicus DSM 9705</name>
    <dbReference type="NCBI Taxonomy" id="1121409"/>
    <lineage>
        <taxon>Bacteria</taxon>
        <taxon>Pseudomonadati</taxon>
        <taxon>Thermodesulfobacteriota</taxon>
        <taxon>Desulfobulbia</taxon>
        <taxon>Desulfobulbales</taxon>
        <taxon>Desulfocapsaceae</taxon>
        <taxon>Desulfofustis</taxon>
    </lineage>
</organism>
<feature type="domain" description="Glycosyltransferase 2-like" evidence="5">
    <location>
        <begin position="10"/>
        <end position="73"/>
    </location>
</feature>
<dbReference type="PANTHER" id="PTHR43179:SF12">
    <property type="entry name" value="GALACTOFURANOSYLTRANSFERASE GLFT2"/>
    <property type="match status" value="1"/>
</dbReference>
<evidence type="ECO:0000259" key="5">
    <source>
        <dbReference type="Pfam" id="PF00535"/>
    </source>
</evidence>
<feature type="transmembrane region" description="Helical" evidence="4">
    <location>
        <begin position="286"/>
        <end position="304"/>
    </location>
</feature>
<dbReference type="GO" id="GO:0016757">
    <property type="term" value="F:glycosyltransferase activity"/>
    <property type="evidence" value="ECO:0007669"/>
    <property type="project" value="UniProtKB-KW"/>
</dbReference>
<evidence type="ECO:0000313" key="6">
    <source>
        <dbReference type="EMBL" id="SHH77080.1"/>
    </source>
</evidence>
<dbReference type="OrthoDB" id="9771846at2"/>
<keyword evidence="7" id="KW-1185">Reference proteome</keyword>
<keyword evidence="4" id="KW-1133">Transmembrane helix</keyword>
<evidence type="ECO:0000256" key="4">
    <source>
        <dbReference type="SAM" id="Phobius"/>
    </source>
</evidence>
<keyword evidence="2" id="KW-0328">Glycosyltransferase</keyword>
<dbReference type="Pfam" id="PF00535">
    <property type="entry name" value="Glycos_transf_2"/>
    <property type="match status" value="2"/>
</dbReference>
<protein>
    <recommendedName>
        <fullName evidence="5">Glycosyltransferase 2-like domain-containing protein</fullName>
    </recommendedName>
</protein>
<feature type="domain" description="Glycosyltransferase 2-like" evidence="5">
    <location>
        <begin position="86"/>
        <end position="205"/>
    </location>
</feature>
<dbReference type="InterPro" id="IPR029044">
    <property type="entry name" value="Nucleotide-diphossugar_trans"/>
</dbReference>
<gene>
    <name evidence="6" type="ORF">SAMN02745124_01787</name>
</gene>
<evidence type="ECO:0000256" key="2">
    <source>
        <dbReference type="ARBA" id="ARBA00022676"/>
    </source>
</evidence>
<comment type="similarity">
    <text evidence="1">Belongs to the glycosyltransferase 2 family.</text>
</comment>
<dbReference type="PANTHER" id="PTHR43179">
    <property type="entry name" value="RHAMNOSYLTRANSFERASE WBBL"/>
    <property type="match status" value="1"/>
</dbReference>
<keyword evidence="4" id="KW-0472">Membrane</keyword>
<dbReference type="RefSeq" id="WP_073375313.1">
    <property type="nucleotide sequence ID" value="NZ_FQXS01000009.1"/>
</dbReference>
<keyword evidence="3" id="KW-0808">Transferase</keyword>
<dbReference type="Gene3D" id="3.90.550.10">
    <property type="entry name" value="Spore Coat Polysaccharide Biosynthesis Protein SpsA, Chain A"/>
    <property type="match status" value="1"/>
</dbReference>
<reference evidence="6 7" key="1">
    <citation type="submission" date="2016-11" db="EMBL/GenBank/DDBJ databases">
        <authorList>
            <person name="Jaros S."/>
            <person name="Januszkiewicz K."/>
            <person name="Wedrychowicz H."/>
        </authorList>
    </citation>
    <scope>NUCLEOTIDE SEQUENCE [LARGE SCALE GENOMIC DNA]</scope>
    <source>
        <strain evidence="6 7">DSM 9705</strain>
    </source>
</reference>
<keyword evidence="4" id="KW-0812">Transmembrane</keyword>
<proteinExistence type="inferred from homology"/>
<dbReference type="STRING" id="1121409.SAMN02745124_01787"/>
<dbReference type="Proteomes" id="UP000184139">
    <property type="component" value="Unassembled WGS sequence"/>
</dbReference>
<dbReference type="InterPro" id="IPR001173">
    <property type="entry name" value="Glyco_trans_2-like"/>
</dbReference>
<accession>A0A1M5VPG3</accession>
<evidence type="ECO:0000313" key="7">
    <source>
        <dbReference type="Proteomes" id="UP000184139"/>
    </source>
</evidence>
<evidence type="ECO:0000256" key="1">
    <source>
        <dbReference type="ARBA" id="ARBA00006739"/>
    </source>
</evidence>
<name>A0A1M5VPG3_9BACT</name>